<dbReference type="SMART" id="SM00448">
    <property type="entry name" value="REC"/>
    <property type="match status" value="1"/>
</dbReference>
<dbReference type="GO" id="GO:0052621">
    <property type="term" value="F:diguanylate cyclase activity"/>
    <property type="evidence" value="ECO:0007669"/>
    <property type="project" value="UniProtKB-EC"/>
</dbReference>
<evidence type="ECO:0000256" key="1">
    <source>
        <dbReference type="ARBA" id="ARBA00012528"/>
    </source>
</evidence>
<keyword evidence="8" id="KW-1185">Reference proteome</keyword>
<evidence type="ECO:0000256" key="2">
    <source>
        <dbReference type="ARBA" id="ARBA00034247"/>
    </source>
</evidence>
<dbReference type="InterPro" id="IPR000160">
    <property type="entry name" value="GGDEF_dom"/>
</dbReference>
<accession>A0ABW7FQZ1</accession>
<dbReference type="SUPFAM" id="SSF52172">
    <property type="entry name" value="CheY-like"/>
    <property type="match status" value="1"/>
</dbReference>
<name>A0ABW7FQZ1_9BURK</name>
<evidence type="ECO:0000259" key="6">
    <source>
        <dbReference type="PROSITE" id="PS50887"/>
    </source>
</evidence>
<dbReference type="Gene3D" id="3.40.50.2300">
    <property type="match status" value="1"/>
</dbReference>
<dbReference type="RefSeq" id="WP_394457864.1">
    <property type="nucleotide sequence ID" value="NZ_JBIGHZ010000001.1"/>
</dbReference>
<organism evidence="7 8">
    <name type="scientific">Roseateles rivi</name>
    <dbReference type="NCBI Taxonomy" id="3299028"/>
    <lineage>
        <taxon>Bacteria</taxon>
        <taxon>Pseudomonadati</taxon>
        <taxon>Pseudomonadota</taxon>
        <taxon>Betaproteobacteria</taxon>
        <taxon>Burkholderiales</taxon>
        <taxon>Sphaerotilaceae</taxon>
        <taxon>Roseateles</taxon>
    </lineage>
</organism>
<dbReference type="PANTHER" id="PTHR45138">
    <property type="entry name" value="REGULATORY COMPONENTS OF SENSORY TRANSDUCTION SYSTEM"/>
    <property type="match status" value="1"/>
</dbReference>
<feature type="region of interest" description="Disordered" evidence="4">
    <location>
        <begin position="1"/>
        <end position="32"/>
    </location>
</feature>
<proteinExistence type="predicted"/>
<dbReference type="CDD" id="cd01949">
    <property type="entry name" value="GGDEF"/>
    <property type="match status" value="1"/>
</dbReference>
<dbReference type="Proteomes" id="UP001606099">
    <property type="component" value="Unassembled WGS sequence"/>
</dbReference>
<dbReference type="PANTHER" id="PTHR45138:SF9">
    <property type="entry name" value="DIGUANYLATE CYCLASE DGCM-RELATED"/>
    <property type="match status" value="1"/>
</dbReference>
<dbReference type="InterPro" id="IPR050469">
    <property type="entry name" value="Diguanylate_Cyclase"/>
</dbReference>
<evidence type="ECO:0000313" key="8">
    <source>
        <dbReference type="Proteomes" id="UP001606099"/>
    </source>
</evidence>
<dbReference type="InterPro" id="IPR029787">
    <property type="entry name" value="Nucleotide_cyclase"/>
</dbReference>
<sequence length="371" mass="40745">MFDLPARESLPPQGACAEPPLHPSETAGVSASPSAEAALPSLRVLVVDDQASLRALLKAQLSAAGHEVTLADGGAQALDAFKRYRPDVVLLDVHMPVHDGYWVAARLREIEQERGAWTPIIFLSALGQDHDLQKGIACGGDDYLIKPVSLVVLKSKLRAMQRIRLLQGQLLTVSDELRRSNAKLLRLSMEDGLTGLVNRRTLDERLRHEVLEVQRTGRPLSLLLCDIDHFKNYNDTLGHQAGDECLRQVARYLLTSCLRPNDLAARYGGEEFALVLPNTPHGGALAWAHALRKTLADTPLEHPASPVAPHVTLSCGVTTLRADQSASPELLLQRADEALYHAKELGRNRYYSADLQRDGLTLGEQELARFD</sequence>
<feature type="modified residue" description="4-aspartylphosphate" evidence="3">
    <location>
        <position position="92"/>
    </location>
</feature>
<comment type="catalytic activity">
    <reaction evidence="2">
        <text>2 GTP = 3',3'-c-di-GMP + 2 diphosphate</text>
        <dbReference type="Rhea" id="RHEA:24898"/>
        <dbReference type="ChEBI" id="CHEBI:33019"/>
        <dbReference type="ChEBI" id="CHEBI:37565"/>
        <dbReference type="ChEBI" id="CHEBI:58805"/>
        <dbReference type="EC" id="2.7.7.65"/>
    </reaction>
</comment>
<keyword evidence="3" id="KW-0597">Phosphoprotein</keyword>
<dbReference type="InterPro" id="IPR011006">
    <property type="entry name" value="CheY-like_superfamily"/>
</dbReference>
<dbReference type="CDD" id="cd17574">
    <property type="entry name" value="REC_OmpR"/>
    <property type="match status" value="1"/>
</dbReference>
<dbReference type="Gene3D" id="3.30.70.270">
    <property type="match status" value="1"/>
</dbReference>
<dbReference type="NCBIfam" id="TIGR00254">
    <property type="entry name" value="GGDEF"/>
    <property type="match status" value="1"/>
</dbReference>
<dbReference type="Pfam" id="PF00990">
    <property type="entry name" value="GGDEF"/>
    <property type="match status" value="1"/>
</dbReference>
<gene>
    <name evidence="7" type="ORF">ACG0Z6_00735</name>
</gene>
<keyword evidence="7" id="KW-0808">Transferase</keyword>
<dbReference type="PROSITE" id="PS50110">
    <property type="entry name" value="RESPONSE_REGULATORY"/>
    <property type="match status" value="1"/>
</dbReference>
<dbReference type="EC" id="2.7.7.65" evidence="1"/>
<dbReference type="EMBL" id="JBIGHZ010000001">
    <property type="protein sequence ID" value="MFG6446760.1"/>
    <property type="molecule type" value="Genomic_DNA"/>
</dbReference>
<feature type="domain" description="GGDEF" evidence="6">
    <location>
        <begin position="218"/>
        <end position="355"/>
    </location>
</feature>
<dbReference type="SUPFAM" id="SSF55073">
    <property type="entry name" value="Nucleotide cyclase"/>
    <property type="match status" value="1"/>
</dbReference>
<comment type="caution">
    <text evidence="7">The sequence shown here is derived from an EMBL/GenBank/DDBJ whole genome shotgun (WGS) entry which is preliminary data.</text>
</comment>
<dbReference type="Pfam" id="PF00072">
    <property type="entry name" value="Response_reg"/>
    <property type="match status" value="1"/>
</dbReference>
<evidence type="ECO:0000259" key="5">
    <source>
        <dbReference type="PROSITE" id="PS50110"/>
    </source>
</evidence>
<protein>
    <recommendedName>
        <fullName evidence="1">diguanylate cyclase</fullName>
        <ecNumber evidence="1">2.7.7.65</ecNumber>
    </recommendedName>
</protein>
<reference evidence="7 8" key="1">
    <citation type="submission" date="2024-08" db="EMBL/GenBank/DDBJ databases">
        <authorList>
            <person name="Lu H."/>
        </authorList>
    </citation>
    <scope>NUCLEOTIDE SEQUENCE [LARGE SCALE GENOMIC DNA]</scope>
    <source>
        <strain evidence="7 8">BYS180W</strain>
    </source>
</reference>
<dbReference type="SMART" id="SM00267">
    <property type="entry name" value="GGDEF"/>
    <property type="match status" value="1"/>
</dbReference>
<keyword evidence="7" id="KW-0548">Nucleotidyltransferase</keyword>
<feature type="domain" description="Response regulatory" evidence="5">
    <location>
        <begin position="43"/>
        <end position="161"/>
    </location>
</feature>
<evidence type="ECO:0000313" key="7">
    <source>
        <dbReference type="EMBL" id="MFG6446760.1"/>
    </source>
</evidence>
<dbReference type="InterPro" id="IPR043128">
    <property type="entry name" value="Rev_trsase/Diguanyl_cyclase"/>
</dbReference>
<dbReference type="InterPro" id="IPR001789">
    <property type="entry name" value="Sig_transdc_resp-reg_receiver"/>
</dbReference>
<evidence type="ECO:0000256" key="3">
    <source>
        <dbReference type="PROSITE-ProRule" id="PRU00169"/>
    </source>
</evidence>
<evidence type="ECO:0000256" key="4">
    <source>
        <dbReference type="SAM" id="MobiDB-lite"/>
    </source>
</evidence>
<dbReference type="PROSITE" id="PS50887">
    <property type="entry name" value="GGDEF"/>
    <property type="match status" value="1"/>
</dbReference>